<name>A0A8T1VLD9_9STRA</name>
<evidence type="ECO:0008006" key="3">
    <source>
        <dbReference type="Google" id="ProtNLM"/>
    </source>
</evidence>
<dbReference type="EMBL" id="JAGDFM010000305">
    <property type="protein sequence ID" value="KAG7380204.1"/>
    <property type="molecule type" value="Genomic_DNA"/>
</dbReference>
<dbReference type="Proteomes" id="UP000694044">
    <property type="component" value="Unassembled WGS sequence"/>
</dbReference>
<dbReference type="OrthoDB" id="101082at2759"/>
<accession>A0A8T1VLD9</accession>
<dbReference type="AlphaFoldDB" id="A0A8T1VLD9"/>
<evidence type="ECO:0000313" key="2">
    <source>
        <dbReference type="Proteomes" id="UP000694044"/>
    </source>
</evidence>
<proteinExistence type="predicted"/>
<keyword evidence="2" id="KW-1185">Reference proteome</keyword>
<organism evidence="1 2">
    <name type="scientific">Phytophthora pseudosyringae</name>
    <dbReference type="NCBI Taxonomy" id="221518"/>
    <lineage>
        <taxon>Eukaryota</taxon>
        <taxon>Sar</taxon>
        <taxon>Stramenopiles</taxon>
        <taxon>Oomycota</taxon>
        <taxon>Peronosporomycetes</taxon>
        <taxon>Peronosporales</taxon>
        <taxon>Peronosporaceae</taxon>
        <taxon>Phytophthora</taxon>
    </lineage>
</organism>
<evidence type="ECO:0000313" key="1">
    <source>
        <dbReference type="EMBL" id="KAG7380204.1"/>
    </source>
</evidence>
<sequence length="405" mass="45295">MTRSSELSGSFRSQSCPDPDADFQTIKKRQRTPHVNEVTLVVTRGRRSRGRPRIANKSPLTTTHEIRMLRAQVSSMEEELRTLQSKWTSQLPDERVLAVAQDSACVKREVNQAEHAHNELEHIRLQQQLMFATLQSAMLRAPLHSSGEEILKALHFDTHLGRGPEEREKKLLAHSERSLNSVPSILNRFSKLAVDKVLQNRGERAVPAPVTPLSLIDIAGYKGCTLVTGVFMSEIPHTSLEEVYEAVLAYFENMPTSMKRHLGVNVKRTRLSNPDSPAAYYRLSFDGAGLPATVNHVVCTELTPSHGVVHMDAITDDPLHPVPTASPVEYGICGLSITPRKELETGRTASMTLRWVVLYRYNLLPSDLILKNDLEVIRPILNGDLITASVCKYIQEKQQSPRAGH</sequence>
<gene>
    <name evidence="1" type="ORF">PHYPSEUDO_007626</name>
</gene>
<reference evidence="1" key="1">
    <citation type="submission" date="2021-02" db="EMBL/GenBank/DDBJ databases">
        <authorList>
            <person name="Palmer J.M."/>
        </authorList>
    </citation>
    <scope>NUCLEOTIDE SEQUENCE</scope>
    <source>
        <strain evidence="1">SCRP734</strain>
    </source>
</reference>
<comment type="caution">
    <text evidence="1">The sequence shown here is derived from an EMBL/GenBank/DDBJ whole genome shotgun (WGS) entry which is preliminary data.</text>
</comment>
<protein>
    <recommendedName>
        <fullName evidence="3">START domain-containing protein</fullName>
    </recommendedName>
</protein>